<organism evidence="1 2">
    <name type="scientific">Talaromyces proteolyticus</name>
    <dbReference type="NCBI Taxonomy" id="1131652"/>
    <lineage>
        <taxon>Eukaryota</taxon>
        <taxon>Fungi</taxon>
        <taxon>Dikarya</taxon>
        <taxon>Ascomycota</taxon>
        <taxon>Pezizomycotina</taxon>
        <taxon>Eurotiomycetes</taxon>
        <taxon>Eurotiomycetidae</taxon>
        <taxon>Eurotiales</taxon>
        <taxon>Trichocomaceae</taxon>
        <taxon>Talaromyces</taxon>
        <taxon>Talaromyces sect. Bacilispori</taxon>
    </lineage>
</organism>
<keyword evidence="2" id="KW-1185">Reference proteome</keyword>
<dbReference type="SUPFAM" id="SSF52047">
    <property type="entry name" value="RNI-like"/>
    <property type="match status" value="1"/>
</dbReference>
<dbReference type="Gene3D" id="3.80.10.10">
    <property type="entry name" value="Ribonuclease Inhibitor"/>
    <property type="match status" value="1"/>
</dbReference>
<sequence>MLNAAAKALISFELEVNSMFNRNPWPTKKLFPLSPPMTFPNLRSLNLTFVEFGDDGKDLAQAIDFTALTSLTLRKCRGWSRVLVEAFTSRNKAMELKWLEIQHDQPSEIDIHRLSHLLTNCPYLVNVSICHGQDSTNVSHTLLAQLWVALCTQKRFLKAMVVHLFDFFSETDIPSPSGDPRSPIPNDGLAALMTTSMWISVTNTSPLAYVNVEFLGLCSFPDETLV</sequence>
<protein>
    <submittedName>
        <fullName evidence="1">Uncharacterized protein</fullName>
    </submittedName>
</protein>
<dbReference type="InterPro" id="IPR032675">
    <property type="entry name" value="LRR_dom_sf"/>
</dbReference>
<proteinExistence type="predicted"/>
<dbReference type="EMBL" id="JAJTJA010000001">
    <property type="protein sequence ID" value="KAH8705215.1"/>
    <property type="molecule type" value="Genomic_DNA"/>
</dbReference>
<comment type="caution">
    <text evidence="1">The sequence shown here is derived from an EMBL/GenBank/DDBJ whole genome shotgun (WGS) entry which is preliminary data.</text>
</comment>
<dbReference type="AlphaFoldDB" id="A0AAD4L5Z6"/>
<dbReference type="RefSeq" id="XP_046077836.1">
    <property type="nucleotide sequence ID" value="XM_046214819.1"/>
</dbReference>
<name>A0AAD4L5Z6_9EURO</name>
<evidence type="ECO:0000313" key="2">
    <source>
        <dbReference type="Proteomes" id="UP001201262"/>
    </source>
</evidence>
<dbReference type="GeneID" id="70245106"/>
<dbReference type="Proteomes" id="UP001201262">
    <property type="component" value="Unassembled WGS sequence"/>
</dbReference>
<evidence type="ECO:0000313" key="1">
    <source>
        <dbReference type="EMBL" id="KAH8705215.1"/>
    </source>
</evidence>
<accession>A0AAD4L5Z6</accession>
<reference evidence="1" key="1">
    <citation type="submission" date="2021-12" db="EMBL/GenBank/DDBJ databases">
        <title>Convergent genome expansion in fungi linked to evolution of root-endophyte symbiosis.</title>
        <authorList>
            <consortium name="DOE Joint Genome Institute"/>
            <person name="Ke Y.-H."/>
            <person name="Bonito G."/>
            <person name="Liao H.-L."/>
            <person name="Looney B."/>
            <person name="Rojas-Flechas A."/>
            <person name="Nash J."/>
            <person name="Hameed K."/>
            <person name="Schadt C."/>
            <person name="Martin F."/>
            <person name="Crous P.W."/>
            <person name="Miettinen O."/>
            <person name="Magnuson J.K."/>
            <person name="Labbe J."/>
            <person name="Jacobson D."/>
            <person name="Doktycz M.J."/>
            <person name="Veneault-Fourrey C."/>
            <person name="Kuo A."/>
            <person name="Mondo S."/>
            <person name="Calhoun S."/>
            <person name="Riley R."/>
            <person name="Ohm R."/>
            <person name="LaButti K."/>
            <person name="Andreopoulos B."/>
            <person name="Pangilinan J."/>
            <person name="Nolan M."/>
            <person name="Tritt A."/>
            <person name="Clum A."/>
            <person name="Lipzen A."/>
            <person name="Daum C."/>
            <person name="Barry K."/>
            <person name="Grigoriev I.V."/>
            <person name="Vilgalys R."/>
        </authorList>
    </citation>
    <scope>NUCLEOTIDE SEQUENCE</scope>
    <source>
        <strain evidence="1">PMI_201</strain>
    </source>
</reference>
<gene>
    <name evidence="1" type="ORF">BGW36DRAFT_367099</name>
</gene>